<dbReference type="AlphaFoldDB" id="A0A412ILU0"/>
<organism evidence="2 3">
    <name type="scientific">Coprococcus eutactus</name>
    <dbReference type="NCBI Taxonomy" id="33043"/>
    <lineage>
        <taxon>Bacteria</taxon>
        <taxon>Bacillati</taxon>
        <taxon>Bacillota</taxon>
        <taxon>Clostridia</taxon>
        <taxon>Lachnospirales</taxon>
        <taxon>Lachnospiraceae</taxon>
        <taxon>Coprococcus</taxon>
    </lineage>
</organism>
<dbReference type="GeneID" id="92832580"/>
<dbReference type="EMBL" id="QRVK01000037">
    <property type="protein sequence ID" value="RGS38683.1"/>
    <property type="molecule type" value="Genomic_DNA"/>
</dbReference>
<keyword evidence="1" id="KW-0472">Membrane</keyword>
<proteinExistence type="predicted"/>
<dbReference type="OrthoDB" id="2086200at2"/>
<protein>
    <submittedName>
        <fullName evidence="2">Uncharacterized protein</fullName>
    </submittedName>
</protein>
<dbReference type="Proteomes" id="UP000283295">
    <property type="component" value="Unassembled WGS sequence"/>
</dbReference>
<feature type="transmembrane region" description="Helical" evidence="1">
    <location>
        <begin position="44"/>
        <end position="62"/>
    </location>
</feature>
<evidence type="ECO:0000313" key="2">
    <source>
        <dbReference type="EMBL" id="RGS38683.1"/>
    </source>
</evidence>
<feature type="transmembrane region" description="Helical" evidence="1">
    <location>
        <begin position="7"/>
        <end position="24"/>
    </location>
</feature>
<dbReference type="RefSeq" id="WP_004853536.1">
    <property type="nucleotide sequence ID" value="NZ_CP102278.1"/>
</dbReference>
<evidence type="ECO:0000313" key="3">
    <source>
        <dbReference type="Proteomes" id="UP000283295"/>
    </source>
</evidence>
<comment type="caution">
    <text evidence="2">The sequence shown here is derived from an EMBL/GenBank/DDBJ whole genome shotgun (WGS) entry which is preliminary data.</text>
</comment>
<gene>
    <name evidence="2" type="ORF">DWX94_11660</name>
</gene>
<evidence type="ECO:0000256" key="1">
    <source>
        <dbReference type="SAM" id="Phobius"/>
    </source>
</evidence>
<name>A0A412ILU0_9FIRM</name>
<keyword evidence="1" id="KW-0812">Transmembrane</keyword>
<sequence length="97" mass="11024">MNRFGVKLILSIVSFLAVNIWLIGKGVAKGAADFFISATVEETILFIILQLLVVLIYFIYPLTVKKYKIIYWSVSEALVIITVLFWGIFIVGPIWLK</sequence>
<feature type="transmembrane region" description="Helical" evidence="1">
    <location>
        <begin position="69"/>
        <end position="96"/>
    </location>
</feature>
<reference evidence="2 3" key="1">
    <citation type="submission" date="2018-08" db="EMBL/GenBank/DDBJ databases">
        <title>A genome reference for cultivated species of the human gut microbiota.</title>
        <authorList>
            <person name="Zou Y."/>
            <person name="Xue W."/>
            <person name="Luo G."/>
        </authorList>
    </citation>
    <scope>NUCLEOTIDE SEQUENCE [LARGE SCALE GENOMIC DNA]</scope>
    <source>
        <strain evidence="2 3">AF22-21</strain>
    </source>
</reference>
<keyword evidence="1" id="KW-1133">Transmembrane helix</keyword>
<accession>A0A412ILU0</accession>